<evidence type="ECO:0000313" key="1">
    <source>
        <dbReference type="EMBL" id="CAF4398630.1"/>
    </source>
</evidence>
<dbReference type="EMBL" id="CAJOBJ010166326">
    <property type="protein sequence ID" value="CAF4865957.1"/>
    <property type="molecule type" value="Genomic_DNA"/>
</dbReference>
<comment type="caution">
    <text evidence="1">The sequence shown here is derived from an EMBL/GenBank/DDBJ whole genome shotgun (WGS) entry which is preliminary data.</text>
</comment>
<dbReference type="AlphaFoldDB" id="A0A8S2VGR2"/>
<feature type="non-terminal residue" evidence="1">
    <location>
        <position position="1"/>
    </location>
</feature>
<gene>
    <name evidence="1" type="ORF">BYL167_LOCUS31441</name>
    <name evidence="2" type="ORF">GIL414_LOCUS50128</name>
</gene>
<sequence>SNSSTNHPRQIQTPTSSYPLKSCLKRAKTEDLTSTPLTPTLTVQTTAANVLAVGAAGDIFTLAARTLAACLPDHIIETSRH</sequence>
<dbReference type="Proteomes" id="UP000681967">
    <property type="component" value="Unassembled WGS sequence"/>
</dbReference>
<proteinExistence type="predicted"/>
<evidence type="ECO:0000313" key="2">
    <source>
        <dbReference type="EMBL" id="CAF4865957.1"/>
    </source>
</evidence>
<protein>
    <submittedName>
        <fullName evidence="1">Uncharacterized protein</fullName>
    </submittedName>
</protein>
<organism evidence="1 3">
    <name type="scientific">Rotaria magnacalcarata</name>
    <dbReference type="NCBI Taxonomy" id="392030"/>
    <lineage>
        <taxon>Eukaryota</taxon>
        <taxon>Metazoa</taxon>
        <taxon>Spiralia</taxon>
        <taxon>Gnathifera</taxon>
        <taxon>Rotifera</taxon>
        <taxon>Eurotatoria</taxon>
        <taxon>Bdelloidea</taxon>
        <taxon>Philodinida</taxon>
        <taxon>Philodinidae</taxon>
        <taxon>Rotaria</taxon>
    </lineage>
</organism>
<feature type="non-terminal residue" evidence="1">
    <location>
        <position position="81"/>
    </location>
</feature>
<dbReference type="Proteomes" id="UP000681720">
    <property type="component" value="Unassembled WGS sequence"/>
</dbReference>
<evidence type="ECO:0000313" key="3">
    <source>
        <dbReference type="Proteomes" id="UP000681967"/>
    </source>
</evidence>
<name>A0A8S2VGR2_9BILA</name>
<accession>A0A8S2VGR2</accession>
<dbReference type="EMBL" id="CAJOBH010055311">
    <property type="protein sequence ID" value="CAF4398630.1"/>
    <property type="molecule type" value="Genomic_DNA"/>
</dbReference>
<reference evidence="1" key="1">
    <citation type="submission" date="2021-02" db="EMBL/GenBank/DDBJ databases">
        <authorList>
            <person name="Nowell W R."/>
        </authorList>
    </citation>
    <scope>NUCLEOTIDE SEQUENCE</scope>
</reference>